<organism evidence="3 4">
    <name type="scientific">Amniculicola lignicola CBS 123094</name>
    <dbReference type="NCBI Taxonomy" id="1392246"/>
    <lineage>
        <taxon>Eukaryota</taxon>
        <taxon>Fungi</taxon>
        <taxon>Dikarya</taxon>
        <taxon>Ascomycota</taxon>
        <taxon>Pezizomycotina</taxon>
        <taxon>Dothideomycetes</taxon>
        <taxon>Pleosporomycetidae</taxon>
        <taxon>Pleosporales</taxon>
        <taxon>Amniculicolaceae</taxon>
        <taxon>Amniculicola</taxon>
    </lineage>
</organism>
<dbReference type="Pfam" id="PF06825">
    <property type="entry name" value="HSBP1"/>
    <property type="match status" value="1"/>
</dbReference>
<evidence type="ECO:0000313" key="3">
    <source>
        <dbReference type="EMBL" id="KAF2004181.1"/>
    </source>
</evidence>
<feature type="region of interest" description="Disordered" evidence="2">
    <location>
        <begin position="30"/>
        <end position="64"/>
    </location>
</feature>
<gene>
    <name evidence="3" type="ORF">P154DRAFT_519419</name>
</gene>
<dbReference type="InterPro" id="IPR009643">
    <property type="entry name" value="HS1-bd"/>
</dbReference>
<feature type="compositionally biased region" description="Polar residues" evidence="2">
    <location>
        <begin position="32"/>
        <end position="45"/>
    </location>
</feature>
<evidence type="ECO:0008006" key="5">
    <source>
        <dbReference type="Google" id="ProtNLM"/>
    </source>
</evidence>
<comment type="similarity">
    <text evidence="1">Belongs to the HSBP1 family.</text>
</comment>
<feature type="compositionally biased region" description="Polar residues" evidence="2">
    <location>
        <begin position="53"/>
        <end position="64"/>
    </location>
</feature>
<dbReference type="PANTHER" id="PTHR19424:SF0">
    <property type="entry name" value="HEAT SHOCK FACTOR BINDING PROTEIN 1"/>
    <property type="match status" value="1"/>
</dbReference>
<accession>A0A6A5WVK6</accession>
<reference evidence="3" key="1">
    <citation type="journal article" date="2020" name="Stud. Mycol.">
        <title>101 Dothideomycetes genomes: a test case for predicting lifestyles and emergence of pathogens.</title>
        <authorList>
            <person name="Haridas S."/>
            <person name="Albert R."/>
            <person name="Binder M."/>
            <person name="Bloem J."/>
            <person name="Labutti K."/>
            <person name="Salamov A."/>
            <person name="Andreopoulos B."/>
            <person name="Baker S."/>
            <person name="Barry K."/>
            <person name="Bills G."/>
            <person name="Bluhm B."/>
            <person name="Cannon C."/>
            <person name="Castanera R."/>
            <person name="Culley D."/>
            <person name="Daum C."/>
            <person name="Ezra D."/>
            <person name="Gonzalez J."/>
            <person name="Henrissat B."/>
            <person name="Kuo A."/>
            <person name="Liang C."/>
            <person name="Lipzen A."/>
            <person name="Lutzoni F."/>
            <person name="Magnuson J."/>
            <person name="Mondo S."/>
            <person name="Nolan M."/>
            <person name="Ohm R."/>
            <person name="Pangilinan J."/>
            <person name="Park H.-J."/>
            <person name="Ramirez L."/>
            <person name="Alfaro M."/>
            <person name="Sun H."/>
            <person name="Tritt A."/>
            <person name="Yoshinaga Y."/>
            <person name="Zwiers L.-H."/>
            <person name="Turgeon B."/>
            <person name="Goodwin S."/>
            <person name="Spatafora J."/>
            <person name="Crous P."/>
            <person name="Grigoriev I."/>
        </authorList>
    </citation>
    <scope>NUCLEOTIDE SEQUENCE</scope>
    <source>
        <strain evidence="3">CBS 123094</strain>
    </source>
</reference>
<dbReference type="GO" id="GO:0003714">
    <property type="term" value="F:transcription corepressor activity"/>
    <property type="evidence" value="ECO:0007669"/>
    <property type="project" value="InterPro"/>
</dbReference>
<dbReference type="PANTHER" id="PTHR19424">
    <property type="entry name" value="HEAT SHOCK FACTOR BINDING PROTEIN 1"/>
    <property type="match status" value="1"/>
</dbReference>
<keyword evidence="4" id="KW-1185">Reference proteome</keyword>
<protein>
    <recommendedName>
        <fullName evidence="5">Heat shock factor binding protein 1</fullName>
    </recommendedName>
</protein>
<proteinExistence type="inferred from homology"/>
<evidence type="ECO:0000256" key="2">
    <source>
        <dbReference type="SAM" id="MobiDB-lite"/>
    </source>
</evidence>
<dbReference type="GO" id="GO:0070370">
    <property type="term" value="P:cellular heat acclimation"/>
    <property type="evidence" value="ECO:0007669"/>
    <property type="project" value="TreeGrafter"/>
</dbReference>
<dbReference type="Gene3D" id="1.20.5.430">
    <property type="match status" value="1"/>
</dbReference>
<evidence type="ECO:0000256" key="1">
    <source>
        <dbReference type="ARBA" id="ARBA00006349"/>
    </source>
</evidence>
<dbReference type="EMBL" id="ML977568">
    <property type="protein sequence ID" value="KAF2004181.1"/>
    <property type="molecule type" value="Genomic_DNA"/>
</dbReference>
<dbReference type="GO" id="GO:0005634">
    <property type="term" value="C:nucleus"/>
    <property type="evidence" value="ECO:0007669"/>
    <property type="project" value="TreeGrafter"/>
</dbReference>
<dbReference type="GO" id="GO:0005829">
    <property type="term" value="C:cytosol"/>
    <property type="evidence" value="ECO:0007669"/>
    <property type="project" value="TreeGrafter"/>
</dbReference>
<dbReference type="OrthoDB" id="4159489at2759"/>
<dbReference type="AlphaFoldDB" id="A0A6A5WVK6"/>
<evidence type="ECO:0000313" key="4">
    <source>
        <dbReference type="Proteomes" id="UP000799779"/>
    </source>
</evidence>
<dbReference type="Proteomes" id="UP000799779">
    <property type="component" value="Unassembled WGS sequence"/>
</dbReference>
<sequence length="119" mass="12882">MKTLQRTEPPQVQRDHLYVTWGIHRQNPALDSIQNTTSSAMSSRPVNDRSGSDGATLNSTSDSSTAELTAVVDDLLNQLNTKFSSISSELLTKMDDMSRRLDNLEATIQGGEGGKGTGK</sequence>
<name>A0A6A5WVK6_9PLEO</name>